<organism evidence="2 3">
    <name type="scientific">Cristinia sonorae</name>
    <dbReference type="NCBI Taxonomy" id="1940300"/>
    <lineage>
        <taxon>Eukaryota</taxon>
        <taxon>Fungi</taxon>
        <taxon>Dikarya</taxon>
        <taxon>Basidiomycota</taxon>
        <taxon>Agaricomycotina</taxon>
        <taxon>Agaricomycetes</taxon>
        <taxon>Agaricomycetidae</taxon>
        <taxon>Agaricales</taxon>
        <taxon>Pleurotineae</taxon>
        <taxon>Stephanosporaceae</taxon>
        <taxon>Cristinia</taxon>
    </lineage>
</organism>
<evidence type="ECO:0000313" key="3">
    <source>
        <dbReference type="Proteomes" id="UP000813824"/>
    </source>
</evidence>
<evidence type="ECO:0000313" key="2">
    <source>
        <dbReference type="EMBL" id="KAH8103380.1"/>
    </source>
</evidence>
<accession>A0A8K0UU61</accession>
<comment type="caution">
    <text evidence="2">The sequence shown here is derived from an EMBL/GenBank/DDBJ whole genome shotgun (WGS) entry which is preliminary data.</text>
</comment>
<dbReference type="Proteomes" id="UP000813824">
    <property type="component" value="Unassembled WGS sequence"/>
</dbReference>
<protein>
    <recommendedName>
        <fullName evidence="4">Hydrophobin</fullName>
    </recommendedName>
</protein>
<gene>
    <name evidence="2" type="ORF">BXZ70DRAFT_1005804</name>
</gene>
<evidence type="ECO:0000256" key="1">
    <source>
        <dbReference type="SAM" id="SignalP"/>
    </source>
</evidence>
<name>A0A8K0UU61_9AGAR</name>
<sequence>MFAIHTFLYALFALFACHSLSSLPSAAAQFQLTRDPYAPTRAVSDVPPNPIASRQFHQKRELLDVCAFIDANVLGLLDLKVCLCLSALPLALESNIQLKGLVNLLGTAAVTEILTELLNLAPNKKHCTCPDNGRLVCSPSDVCAISCDAPYVPEGHKVAAPPFRTPVSATWLPSGGTSSSFRAFLVASWDPWAFVLC</sequence>
<keyword evidence="3" id="KW-1185">Reference proteome</keyword>
<proteinExistence type="predicted"/>
<reference evidence="2" key="1">
    <citation type="journal article" date="2021" name="New Phytol.">
        <title>Evolutionary innovations through gain and loss of genes in the ectomycorrhizal Boletales.</title>
        <authorList>
            <person name="Wu G."/>
            <person name="Miyauchi S."/>
            <person name="Morin E."/>
            <person name="Kuo A."/>
            <person name="Drula E."/>
            <person name="Varga T."/>
            <person name="Kohler A."/>
            <person name="Feng B."/>
            <person name="Cao Y."/>
            <person name="Lipzen A."/>
            <person name="Daum C."/>
            <person name="Hundley H."/>
            <person name="Pangilinan J."/>
            <person name="Johnson J."/>
            <person name="Barry K."/>
            <person name="LaButti K."/>
            <person name="Ng V."/>
            <person name="Ahrendt S."/>
            <person name="Min B."/>
            <person name="Choi I.G."/>
            <person name="Park H."/>
            <person name="Plett J.M."/>
            <person name="Magnuson J."/>
            <person name="Spatafora J.W."/>
            <person name="Nagy L.G."/>
            <person name="Henrissat B."/>
            <person name="Grigoriev I.V."/>
            <person name="Yang Z.L."/>
            <person name="Xu J."/>
            <person name="Martin F.M."/>
        </authorList>
    </citation>
    <scope>NUCLEOTIDE SEQUENCE</scope>
    <source>
        <strain evidence="2">KKN 215</strain>
    </source>
</reference>
<dbReference type="EMBL" id="JAEVFJ010000007">
    <property type="protein sequence ID" value="KAH8103380.1"/>
    <property type="molecule type" value="Genomic_DNA"/>
</dbReference>
<evidence type="ECO:0008006" key="4">
    <source>
        <dbReference type="Google" id="ProtNLM"/>
    </source>
</evidence>
<feature type="signal peptide" evidence="1">
    <location>
        <begin position="1"/>
        <end position="28"/>
    </location>
</feature>
<dbReference type="OrthoDB" id="439917at2759"/>
<dbReference type="AlphaFoldDB" id="A0A8K0UU61"/>
<keyword evidence="1" id="KW-0732">Signal</keyword>
<feature type="chain" id="PRO_5035465029" description="Hydrophobin" evidence="1">
    <location>
        <begin position="29"/>
        <end position="197"/>
    </location>
</feature>